<dbReference type="WBParaSite" id="jg26565">
    <property type="protein sequence ID" value="jg26565"/>
    <property type="gene ID" value="jg26565"/>
</dbReference>
<comment type="similarity">
    <text evidence="2 15">Belongs to the ATPase e subunit family.</text>
</comment>
<evidence type="ECO:0000256" key="12">
    <source>
        <dbReference type="ARBA" id="ARBA00057306"/>
    </source>
</evidence>
<keyword evidence="10" id="KW-0472">Membrane</keyword>
<evidence type="ECO:0000256" key="5">
    <source>
        <dbReference type="ARBA" id="ARBA00022781"/>
    </source>
</evidence>
<evidence type="ECO:0000256" key="14">
    <source>
        <dbReference type="ARBA" id="ARBA00074682"/>
    </source>
</evidence>
<sequence>MSSSRANHPTTVVLPEPINVSPLIRFARWTALGLGVLYGAYHLRQIRAYHADIREYEFQEKYKAAQEKARKKKWLERDQMKDLMKAIGVSYEEGVSLLSLENLYRED</sequence>
<evidence type="ECO:0000256" key="15">
    <source>
        <dbReference type="RuleBase" id="RU367005"/>
    </source>
</evidence>
<dbReference type="InterPro" id="IPR008386">
    <property type="entry name" value="ATP_synth_F0_esu_mt"/>
</dbReference>
<evidence type="ECO:0000256" key="1">
    <source>
        <dbReference type="ARBA" id="ARBA00004273"/>
    </source>
</evidence>
<dbReference type="Pfam" id="PF05680">
    <property type="entry name" value="ATP-synt_E"/>
    <property type="match status" value="1"/>
</dbReference>
<evidence type="ECO:0000256" key="6">
    <source>
        <dbReference type="ARBA" id="ARBA00022792"/>
    </source>
</evidence>
<keyword evidence="4 15" id="KW-0138">CF(0)</keyword>
<dbReference type="Proteomes" id="UP000887574">
    <property type="component" value="Unplaced"/>
</dbReference>
<evidence type="ECO:0000256" key="2">
    <source>
        <dbReference type="ARBA" id="ARBA00007333"/>
    </source>
</evidence>
<dbReference type="GO" id="GO:0015078">
    <property type="term" value="F:proton transmembrane transporter activity"/>
    <property type="evidence" value="ECO:0007669"/>
    <property type="project" value="InterPro"/>
</dbReference>
<dbReference type="GO" id="GO:0015986">
    <property type="term" value="P:proton motive force-driven ATP synthesis"/>
    <property type="evidence" value="ECO:0007669"/>
    <property type="project" value="InterPro"/>
</dbReference>
<keyword evidence="16" id="KW-1185">Reference proteome</keyword>
<dbReference type="PANTHER" id="PTHR12427:SF1">
    <property type="entry name" value="ATP SYNTHASE SUBUNIT E, MITOCHONDRIAL"/>
    <property type="match status" value="1"/>
</dbReference>
<keyword evidence="9 15" id="KW-0496">Mitochondrion</keyword>
<organism evidence="16 17">
    <name type="scientific">Ditylenchus dipsaci</name>
    <dbReference type="NCBI Taxonomy" id="166011"/>
    <lineage>
        <taxon>Eukaryota</taxon>
        <taxon>Metazoa</taxon>
        <taxon>Ecdysozoa</taxon>
        <taxon>Nematoda</taxon>
        <taxon>Chromadorea</taxon>
        <taxon>Rhabditida</taxon>
        <taxon>Tylenchina</taxon>
        <taxon>Tylenchomorpha</taxon>
        <taxon>Sphaerularioidea</taxon>
        <taxon>Anguinidae</taxon>
        <taxon>Anguininae</taxon>
        <taxon>Ditylenchus</taxon>
    </lineage>
</organism>
<protein>
    <recommendedName>
        <fullName evidence="14 15">ATP synthase F(0) complex subunit e, mitochondrial</fullName>
    </recommendedName>
</protein>
<keyword evidence="7" id="KW-0007">Acetylation</keyword>
<keyword evidence="11 15" id="KW-0066">ATP synthesis</keyword>
<comment type="subcellular location">
    <subcellularLocation>
        <location evidence="1 15">Mitochondrion inner membrane</location>
    </subcellularLocation>
</comment>
<evidence type="ECO:0000256" key="9">
    <source>
        <dbReference type="ARBA" id="ARBA00023128"/>
    </source>
</evidence>
<keyword evidence="6 15" id="KW-0999">Mitochondrion inner membrane</keyword>
<evidence type="ECO:0000256" key="4">
    <source>
        <dbReference type="ARBA" id="ARBA00022547"/>
    </source>
</evidence>
<dbReference type="PANTHER" id="PTHR12427">
    <property type="entry name" value="ATP SYNTHASE E CHAIN, MITOCHONDRIAL"/>
    <property type="match status" value="1"/>
</dbReference>
<proteinExistence type="inferred from homology"/>
<keyword evidence="3 15" id="KW-0813">Transport</keyword>
<evidence type="ECO:0000313" key="17">
    <source>
        <dbReference type="WBParaSite" id="jg26565"/>
    </source>
</evidence>
<name>A0A915E527_9BILA</name>
<dbReference type="GO" id="GO:0045259">
    <property type="term" value="C:proton-transporting ATP synthase complex"/>
    <property type="evidence" value="ECO:0007669"/>
    <property type="project" value="UniProtKB-UniRule"/>
</dbReference>
<evidence type="ECO:0000256" key="7">
    <source>
        <dbReference type="ARBA" id="ARBA00022990"/>
    </source>
</evidence>
<evidence type="ECO:0000256" key="3">
    <source>
        <dbReference type="ARBA" id="ARBA00022448"/>
    </source>
</evidence>
<evidence type="ECO:0000256" key="11">
    <source>
        <dbReference type="ARBA" id="ARBA00023310"/>
    </source>
</evidence>
<comment type="function">
    <text evidence="12 15">Subunit e, of the mitochondrial membrane ATP synthase complex (F(1)F(0) ATP synthase or Complex V) that produces ATP from ADP in the presence of a proton gradient across the membrane which is generated by electron transport complexes of the respiratory chain. ATP synthase complex consist of a soluble F(1) head domain - the catalytic core - and a membrane F(1) domain - the membrane proton channel. These two domains are linked by a central stalk rotating inside the F(1) region and a stationary peripheral stalk. During catalysis, ATP synthesis in the catalytic domain of F(1) is coupled via a rotary mechanism of the central stalk subunits to proton translocation. In vivo, can only synthesize ATP although its ATP hydrolase activity can be activated artificially in vitro. Part of the complex F(0) domain.</text>
</comment>
<evidence type="ECO:0000313" key="16">
    <source>
        <dbReference type="Proteomes" id="UP000887574"/>
    </source>
</evidence>
<comment type="subunit">
    <text evidence="13">Component of the ATP synthase complex composed at least of ATP5F1A/subunit alpha, ATP5F1B/subunit beta, ATP5MC1/subunit c (homooctomer), MT-ATP6/subunit a, MT-ATP8/subunit 8, ATP5ME/subunit e, ATP5MF/subunit f, ATP5MG/subunit g, ATP5MK/subunit k, ATP5MJ/subunit j, ATP5F1C/subunit gamma, ATP5F1D/subunit delta, ATP5F1E/subunit epsilon, ATP5PF/subunit F6, ATP5PB/subunit b, ATP5PD/subunit d, ATP5PO/subunit OSCP. ATP synthase complex consists of a soluble F(1) head domain (subunits alpha(3) and beta(3)) - the catalytic core - and a membrane F(0) domain - the membrane proton channel (subunits c, a, 8, e, f, g, k and j). These two domains are linked by a central stalk (subunits gamma, delta, and epsilon) rotating inside the F1 region and a stationary peripheral stalk (subunits F6, b, d, and OSCP).</text>
</comment>
<reference evidence="17" key="1">
    <citation type="submission" date="2022-11" db="UniProtKB">
        <authorList>
            <consortium name="WormBaseParasite"/>
        </authorList>
    </citation>
    <scope>IDENTIFICATION</scope>
</reference>
<keyword evidence="5 15" id="KW-0375">Hydrogen ion transport</keyword>
<dbReference type="AlphaFoldDB" id="A0A915E527"/>
<evidence type="ECO:0000256" key="10">
    <source>
        <dbReference type="ARBA" id="ARBA00023136"/>
    </source>
</evidence>
<evidence type="ECO:0000256" key="8">
    <source>
        <dbReference type="ARBA" id="ARBA00023065"/>
    </source>
</evidence>
<dbReference type="GO" id="GO:0005743">
    <property type="term" value="C:mitochondrial inner membrane"/>
    <property type="evidence" value="ECO:0007669"/>
    <property type="project" value="UniProtKB-SubCell"/>
</dbReference>
<keyword evidence="8 15" id="KW-0406">Ion transport</keyword>
<accession>A0A915E527</accession>
<evidence type="ECO:0000256" key="13">
    <source>
        <dbReference type="ARBA" id="ARBA00064647"/>
    </source>
</evidence>
<comment type="subunit">
    <text evidence="15">F-type ATPases have 2 components, CF(1) - the catalytic core - and CF(0) - the membrane proton channel. CF(1) and CF(0) have multiple subunits.</text>
</comment>